<keyword evidence="3" id="KW-0472">Membrane</keyword>
<dbReference type="Gene3D" id="1.25.40.10">
    <property type="entry name" value="Tetratricopeptide repeat domain"/>
    <property type="match status" value="1"/>
</dbReference>
<dbReference type="GO" id="GO:0072546">
    <property type="term" value="C:EMC complex"/>
    <property type="evidence" value="ECO:0007669"/>
    <property type="project" value="UniProtKB-UniRule"/>
</dbReference>
<dbReference type="InterPro" id="IPR011990">
    <property type="entry name" value="TPR-like_helical_dom_sf"/>
</dbReference>
<keyword evidence="6" id="KW-1185">Reference proteome</keyword>
<dbReference type="STRING" id="212602.A0A420HYQ3"/>
<evidence type="ECO:0000259" key="4">
    <source>
        <dbReference type="Pfam" id="PF22890"/>
    </source>
</evidence>
<reference evidence="5 6" key="1">
    <citation type="journal article" date="2018" name="BMC Genomics">
        <title>Comparative genome analyses reveal sequence features reflecting distinct modes of host-adaptation between dicot and monocot powdery mildew.</title>
        <authorList>
            <person name="Wu Y."/>
            <person name="Ma X."/>
            <person name="Pan Z."/>
            <person name="Kale S.D."/>
            <person name="Song Y."/>
            <person name="King H."/>
            <person name="Zhang Q."/>
            <person name="Presley C."/>
            <person name="Deng X."/>
            <person name="Wei C.I."/>
            <person name="Xiao S."/>
        </authorList>
    </citation>
    <scope>NUCLEOTIDE SEQUENCE [LARGE SCALE GENOMIC DNA]</scope>
    <source>
        <strain evidence="5">UMSG2</strain>
    </source>
</reference>
<dbReference type="InterPro" id="IPR055217">
    <property type="entry name" value="TPR_EMC2"/>
</dbReference>
<evidence type="ECO:0000313" key="6">
    <source>
        <dbReference type="Proteomes" id="UP000286134"/>
    </source>
</evidence>
<comment type="caution">
    <text evidence="5">The sequence shown here is derived from an EMBL/GenBank/DDBJ whole genome shotgun (WGS) entry which is preliminary data.</text>
</comment>
<dbReference type="PANTHER" id="PTHR12760">
    <property type="entry name" value="TETRATRICOPEPTIDE REPEAT PROTEIN"/>
    <property type="match status" value="1"/>
</dbReference>
<dbReference type="AlphaFoldDB" id="A0A420HYQ3"/>
<feature type="domain" description="EMC2 TPR-like" evidence="4">
    <location>
        <begin position="106"/>
        <end position="184"/>
    </location>
</feature>
<evidence type="ECO:0000313" key="5">
    <source>
        <dbReference type="EMBL" id="RKF62558.1"/>
    </source>
</evidence>
<keyword evidence="1" id="KW-0677">Repeat</keyword>
<accession>A0A420HYQ3</accession>
<dbReference type="OrthoDB" id="124397at2759"/>
<dbReference type="InterPro" id="IPR039856">
    <property type="entry name" value="EMC2-like"/>
</dbReference>
<organism evidence="5 6">
    <name type="scientific">Erysiphe neolycopersici</name>
    <dbReference type="NCBI Taxonomy" id="212602"/>
    <lineage>
        <taxon>Eukaryota</taxon>
        <taxon>Fungi</taxon>
        <taxon>Dikarya</taxon>
        <taxon>Ascomycota</taxon>
        <taxon>Pezizomycotina</taxon>
        <taxon>Leotiomycetes</taxon>
        <taxon>Erysiphales</taxon>
        <taxon>Erysiphaceae</taxon>
        <taxon>Erysiphe</taxon>
    </lineage>
</organism>
<dbReference type="EMBL" id="MCFK01003273">
    <property type="protein sequence ID" value="RKF62558.1"/>
    <property type="molecule type" value="Genomic_DNA"/>
</dbReference>
<dbReference type="SUPFAM" id="SSF48452">
    <property type="entry name" value="TPR-like"/>
    <property type="match status" value="1"/>
</dbReference>
<name>A0A420HYQ3_9PEZI</name>
<keyword evidence="3" id="KW-0256">Endoplasmic reticulum</keyword>
<comment type="similarity">
    <text evidence="3">Belongs to the EMC2 family.</text>
</comment>
<keyword evidence="2" id="KW-0802">TPR repeat</keyword>
<comment type="subunit">
    <text evidence="3">Component of the ER membrane protein complex (EMC).</text>
</comment>
<evidence type="ECO:0000256" key="1">
    <source>
        <dbReference type="ARBA" id="ARBA00022737"/>
    </source>
</evidence>
<dbReference type="Pfam" id="PF22890">
    <property type="entry name" value="TPR_EMC2"/>
    <property type="match status" value="1"/>
</dbReference>
<gene>
    <name evidence="5" type="ORF">OnM2_032017</name>
</gene>
<evidence type="ECO:0000256" key="3">
    <source>
        <dbReference type="RuleBase" id="RU367091"/>
    </source>
</evidence>
<dbReference type="Proteomes" id="UP000286134">
    <property type="component" value="Unassembled WGS sequence"/>
</dbReference>
<comment type="function">
    <text evidence="3">Part of the endoplasmic reticulum membrane protein complex (EMC) that enables the energy-independent insertion into endoplasmic reticulum membranes of newly synthesized membrane proteins.</text>
</comment>
<evidence type="ECO:0000256" key="2">
    <source>
        <dbReference type="ARBA" id="ARBA00022803"/>
    </source>
</evidence>
<comment type="subcellular location">
    <subcellularLocation>
        <location evidence="3">Endoplasmic reticulum membrane</location>
        <topology evidence="3">Peripheral membrane protein</topology>
        <orientation evidence="3">Cytoplasmic side</orientation>
    </subcellularLocation>
</comment>
<protein>
    <recommendedName>
        <fullName evidence="3">ER membrane protein complex subunit 2</fullName>
    </recommendedName>
</protein>
<proteinExistence type="inferred from homology"/>
<sequence length="306" mass="34892">MIFSPLVLLSNPITLKISAQAPKILQNILPAKYLNIFSTTETPELWLTYESLVYSCLRTGDEKSANNCLKRLTERFGEDNERVMGIAGLYKEAIAKDEAELEKILDEYENILRKDPTNMPISKRRIALLKSLERPDKAILALNRLLDTSPNDAENWAELSDLYIAQGMYKQAIFALEELLLIHARLGEVLYMSSSTAQTGREKLLIEAIQCFCRSIELCDDYFRGYYGLKFVINELEDFQNSGSQVRSPLSYQELDRLNKLATLKLSEISQRSVNSDFSQQGYSTAELILMREIISHGLPSRSKDR</sequence>